<feature type="transmembrane region" description="Helical" evidence="9">
    <location>
        <begin position="541"/>
        <end position="562"/>
    </location>
</feature>
<evidence type="ECO:0000313" key="12">
    <source>
        <dbReference type="Proteomes" id="UP001648503"/>
    </source>
</evidence>
<keyword evidence="12" id="KW-1185">Reference proteome</keyword>
<keyword evidence="8 9" id="KW-0472">Membrane</keyword>
<evidence type="ECO:0000256" key="5">
    <source>
        <dbReference type="ARBA" id="ARBA00022781"/>
    </source>
</evidence>
<dbReference type="PANTHER" id="PTHR11629:SF63">
    <property type="entry name" value="V-TYPE PROTON ATPASE SUBUNIT A"/>
    <property type="match status" value="1"/>
</dbReference>
<feature type="transmembrane region" description="Helical" evidence="9">
    <location>
        <begin position="775"/>
        <end position="795"/>
    </location>
</feature>
<evidence type="ECO:0000256" key="4">
    <source>
        <dbReference type="ARBA" id="ARBA00022692"/>
    </source>
</evidence>
<evidence type="ECO:0000313" key="11">
    <source>
        <dbReference type="EMBL" id="KAH6599545.1"/>
    </source>
</evidence>
<dbReference type="Proteomes" id="UP001648503">
    <property type="component" value="Unassembled WGS sequence"/>
</dbReference>
<evidence type="ECO:0000256" key="9">
    <source>
        <dbReference type="RuleBase" id="RU361189"/>
    </source>
</evidence>
<dbReference type="InterPro" id="IPR026028">
    <property type="entry name" value="V-type_ATPase_116kDa_su_euka"/>
</dbReference>
<dbReference type="Pfam" id="PF01496">
    <property type="entry name" value="V_ATPase_I"/>
    <property type="match status" value="1"/>
</dbReference>
<feature type="transmembrane region" description="Helical" evidence="9">
    <location>
        <begin position="418"/>
        <end position="441"/>
    </location>
</feature>
<comment type="subcellular location">
    <subcellularLocation>
        <location evidence="1">Membrane</location>
        <topology evidence="1">Multi-pass membrane protein</topology>
    </subcellularLocation>
</comment>
<evidence type="ECO:0000256" key="8">
    <source>
        <dbReference type="ARBA" id="ARBA00023136"/>
    </source>
</evidence>
<dbReference type="InterPro" id="IPR002490">
    <property type="entry name" value="V-ATPase_116kDa_su"/>
</dbReference>
<gene>
    <name evidence="11" type="ORF">BASA50_002888</name>
</gene>
<keyword evidence="10" id="KW-0175">Coiled coil</keyword>
<evidence type="ECO:0000256" key="2">
    <source>
        <dbReference type="ARBA" id="ARBA00009904"/>
    </source>
</evidence>
<dbReference type="PANTHER" id="PTHR11629">
    <property type="entry name" value="VACUOLAR PROTON ATPASES"/>
    <property type="match status" value="1"/>
</dbReference>
<feature type="transmembrane region" description="Helical" evidence="9">
    <location>
        <begin position="633"/>
        <end position="652"/>
    </location>
</feature>
<proteinExistence type="inferred from homology"/>
<dbReference type="PIRSF" id="PIRSF001293">
    <property type="entry name" value="ATP6V0A1"/>
    <property type="match status" value="1"/>
</dbReference>
<comment type="function">
    <text evidence="9">Essential component of the vacuolar proton pump (V-ATPase), a multimeric enzyme that catalyzes the translocation of protons across the membranes. Required for assembly and activity of the V-ATPase.</text>
</comment>
<evidence type="ECO:0000256" key="3">
    <source>
        <dbReference type="ARBA" id="ARBA00022448"/>
    </source>
</evidence>
<feature type="coiled-coil region" evidence="10">
    <location>
        <begin position="94"/>
        <end position="128"/>
    </location>
</feature>
<accession>A0ABQ8FJT0</accession>
<dbReference type="EMBL" id="JAFCIX010000063">
    <property type="protein sequence ID" value="KAH6599545.1"/>
    <property type="molecule type" value="Genomic_DNA"/>
</dbReference>
<keyword evidence="5 9" id="KW-0375">Hydrogen ion transport</keyword>
<organism evidence="11 12">
    <name type="scientific">Batrachochytrium salamandrivorans</name>
    <dbReference type="NCBI Taxonomy" id="1357716"/>
    <lineage>
        <taxon>Eukaryota</taxon>
        <taxon>Fungi</taxon>
        <taxon>Fungi incertae sedis</taxon>
        <taxon>Chytridiomycota</taxon>
        <taxon>Chytridiomycota incertae sedis</taxon>
        <taxon>Chytridiomycetes</taxon>
        <taxon>Rhizophydiales</taxon>
        <taxon>Rhizophydiales incertae sedis</taxon>
        <taxon>Batrachochytrium</taxon>
    </lineage>
</organism>
<feature type="transmembrane region" description="Helical" evidence="9">
    <location>
        <begin position="462"/>
        <end position="482"/>
    </location>
</feature>
<evidence type="ECO:0000256" key="1">
    <source>
        <dbReference type="ARBA" id="ARBA00004141"/>
    </source>
</evidence>
<keyword evidence="3 9" id="KW-0813">Transport</keyword>
<keyword evidence="7 9" id="KW-0406">Ion transport</keyword>
<comment type="caution">
    <text evidence="11">The sequence shown here is derived from an EMBL/GenBank/DDBJ whole genome shotgun (WGS) entry which is preliminary data.</text>
</comment>
<evidence type="ECO:0000256" key="10">
    <source>
        <dbReference type="SAM" id="Coils"/>
    </source>
</evidence>
<reference evidence="11 12" key="1">
    <citation type="submission" date="2021-02" db="EMBL/GenBank/DDBJ databases">
        <title>Variation within the Batrachochytrium salamandrivorans European outbreak.</title>
        <authorList>
            <person name="Kelly M."/>
            <person name="Pasmans F."/>
            <person name="Shea T.P."/>
            <person name="Munoz J.F."/>
            <person name="Carranza S."/>
            <person name="Cuomo C.A."/>
            <person name="Martel A."/>
        </authorList>
    </citation>
    <scope>NUCLEOTIDE SEQUENCE [LARGE SCALE GENOMIC DNA]</scope>
    <source>
        <strain evidence="11 12">AMFP18/2</strain>
    </source>
</reference>
<keyword evidence="6 9" id="KW-1133">Transmembrane helix</keyword>
<sequence>MAEEESSLFRSEKMSLTQLYIPLEIAPQTVAELGEVGQLQFNDLNSNLNAFQRTFVYEIKRFNEMERKIRFLLSQSAKSDITVTPSDPLAAYAHSRSQVEIDQLETTLAELETKILQMNSSYETLNRRFFELSELRHVLRETAVFFQEAESRVDTITGANYQEEASLLASAERESIDVTERTRSISLGFVAGVIPRPRMATFERILFRALRGNLFLNHAEIDEAISDPTTDVVVLKNVFVIFAHSKELINKIRKICESMGATVYPVDEHSEKRRENALEVISRIEDLRHVLDNTKAARHAELSRVASTLDQWSVVVKKEMSIYHSMNMFNYDVNRKALIAEGWCPTNSLVHVQHALRVVTERTGSTISPIMNEIETKREPPTYQRTNKFTQAFQDIVDAYGVAQYGEVNPGLFTCVTFPFLFAVMFGDLGHGVLVTIFSIWMCSCEKKLEKNKWGEIWDMFFGGRYIILLMGIFSIFTGLIYNDIFSQGMTIFTSRYKFNYQNSTGRWIGTPSSTYAFGIDPAWHGAENSLIFSNSYKMKMAIVLGVIHMSFGISLQVYNHIHFKRIMSIYTEFLPQILFFWSIFGYLIFMIVFKWLTPYPNTSTAPGLLNTLIYMFLSPGTVDMPLFPYQGVVQMVLLFIAFVSVPWMLLAKPLYMLKEFKNTVGAGYNRPESNAVAASDLIQANGEASQNDTSIALPASQDDDEHNEHGHGGKFDFSEVMIHQMIHTIEFTLSGISNTASYLRLWALSLAHAQLSEVLWSMVLVPAIKMANPIAIIIGFVFWFMLTVFILLLMEGMSAFLHALRLHWVEFQNKFYAGSGRQFVPFSFALLLADSEE</sequence>
<feature type="transmembrane region" description="Helical" evidence="9">
    <location>
        <begin position="574"/>
        <end position="597"/>
    </location>
</feature>
<evidence type="ECO:0000256" key="7">
    <source>
        <dbReference type="ARBA" id="ARBA00023065"/>
    </source>
</evidence>
<keyword evidence="4 9" id="KW-0812">Transmembrane</keyword>
<comment type="similarity">
    <text evidence="2 9">Belongs to the V-ATPase 116 kDa subunit family.</text>
</comment>
<evidence type="ECO:0000256" key="6">
    <source>
        <dbReference type="ARBA" id="ARBA00022989"/>
    </source>
</evidence>
<protein>
    <recommendedName>
        <fullName evidence="9">V-type proton ATPase subunit a</fullName>
    </recommendedName>
</protein>
<name>A0ABQ8FJT0_9FUNG</name>